<protein>
    <submittedName>
        <fullName evidence="2">Uncharacterized protein</fullName>
    </submittedName>
</protein>
<proteinExistence type="predicted"/>
<feature type="region of interest" description="Disordered" evidence="1">
    <location>
        <begin position="140"/>
        <end position="196"/>
    </location>
</feature>
<gene>
    <name evidence="2" type="ORF">SDRG_06158</name>
</gene>
<dbReference type="InParanoid" id="T0RW52"/>
<accession>T0RW52</accession>
<evidence type="ECO:0000256" key="1">
    <source>
        <dbReference type="SAM" id="MobiDB-lite"/>
    </source>
</evidence>
<feature type="region of interest" description="Disordered" evidence="1">
    <location>
        <begin position="1"/>
        <end position="77"/>
    </location>
</feature>
<dbReference type="Proteomes" id="UP000030762">
    <property type="component" value="Unassembled WGS sequence"/>
</dbReference>
<organism evidence="2 3">
    <name type="scientific">Saprolegnia diclina (strain VS20)</name>
    <dbReference type="NCBI Taxonomy" id="1156394"/>
    <lineage>
        <taxon>Eukaryota</taxon>
        <taxon>Sar</taxon>
        <taxon>Stramenopiles</taxon>
        <taxon>Oomycota</taxon>
        <taxon>Saprolegniomycetes</taxon>
        <taxon>Saprolegniales</taxon>
        <taxon>Saprolegniaceae</taxon>
        <taxon>Saprolegnia</taxon>
    </lineage>
</organism>
<keyword evidence="3" id="KW-1185">Reference proteome</keyword>
<feature type="compositionally biased region" description="Basic and acidic residues" evidence="1">
    <location>
        <begin position="1"/>
        <end position="18"/>
    </location>
</feature>
<feature type="compositionally biased region" description="Basic residues" evidence="1">
    <location>
        <begin position="161"/>
        <end position="185"/>
    </location>
</feature>
<sequence length="223" mass="25034">MRREHEKVGRLHLPDRLLHPANCNGGSAENKSQGTCGRRPLDAIANKGNETAIAKQQRKHASTSEVHGPSDVAPTRAQAWALSRGRCHVNTGKLSGRRRSFIGSGSAGRTDNRWQFRKDARAKMTKHDASVQKNNFKKVKLHKKKRMEAKNQKKVFVTQHGSKKTVGRPAASKKKVRRDTKRAQKNAKYEQEQLLKSGLITQEDIDKLAQEQNDMEDAAADEE</sequence>
<dbReference type="GeneID" id="19946885"/>
<evidence type="ECO:0000313" key="3">
    <source>
        <dbReference type="Proteomes" id="UP000030762"/>
    </source>
</evidence>
<dbReference type="VEuPathDB" id="FungiDB:SDRG_06158"/>
<dbReference type="OrthoDB" id="76881at2759"/>
<dbReference type="AlphaFoldDB" id="T0RW52"/>
<feature type="compositionally biased region" description="Polar residues" evidence="1">
    <location>
        <begin position="24"/>
        <end position="35"/>
    </location>
</feature>
<dbReference type="EMBL" id="JH767147">
    <property type="protein sequence ID" value="EQC36723.1"/>
    <property type="molecule type" value="Genomic_DNA"/>
</dbReference>
<reference evidence="2 3" key="1">
    <citation type="submission" date="2012-04" db="EMBL/GenBank/DDBJ databases">
        <title>The Genome Sequence of Saprolegnia declina VS20.</title>
        <authorList>
            <consortium name="The Broad Institute Genome Sequencing Platform"/>
            <person name="Russ C."/>
            <person name="Nusbaum C."/>
            <person name="Tyler B."/>
            <person name="van West P."/>
            <person name="Dieguez-Uribeondo J."/>
            <person name="de Bruijn I."/>
            <person name="Tripathy S."/>
            <person name="Jiang R."/>
            <person name="Young S.K."/>
            <person name="Zeng Q."/>
            <person name="Gargeya S."/>
            <person name="Fitzgerald M."/>
            <person name="Haas B."/>
            <person name="Abouelleil A."/>
            <person name="Alvarado L."/>
            <person name="Arachchi H.M."/>
            <person name="Berlin A."/>
            <person name="Chapman S.B."/>
            <person name="Goldberg J."/>
            <person name="Griggs A."/>
            <person name="Gujja S."/>
            <person name="Hansen M."/>
            <person name="Howarth C."/>
            <person name="Imamovic A."/>
            <person name="Larimer J."/>
            <person name="McCowen C."/>
            <person name="Montmayeur A."/>
            <person name="Murphy C."/>
            <person name="Neiman D."/>
            <person name="Pearson M."/>
            <person name="Priest M."/>
            <person name="Roberts A."/>
            <person name="Saif S."/>
            <person name="Shea T."/>
            <person name="Sisk P."/>
            <person name="Sykes S."/>
            <person name="Wortman J."/>
            <person name="Nusbaum C."/>
            <person name="Birren B."/>
        </authorList>
    </citation>
    <scope>NUCLEOTIDE SEQUENCE [LARGE SCALE GENOMIC DNA]</scope>
    <source>
        <strain evidence="2 3">VS20</strain>
    </source>
</reference>
<dbReference type="eggNOG" id="ENOG502S8AM">
    <property type="taxonomic scope" value="Eukaryota"/>
</dbReference>
<evidence type="ECO:0000313" key="2">
    <source>
        <dbReference type="EMBL" id="EQC36723.1"/>
    </source>
</evidence>
<name>T0RW52_SAPDV</name>
<dbReference type="RefSeq" id="XP_008610144.1">
    <property type="nucleotide sequence ID" value="XM_008611922.1"/>
</dbReference>